<dbReference type="InterPro" id="IPR036390">
    <property type="entry name" value="WH_DNA-bd_sf"/>
</dbReference>
<dbReference type="SMART" id="SM00347">
    <property type="entry name" value="HTH_MARR"/>
    <property type="match status" value="1"/>
</dbReference>
<keyword evidence="2" id="KW-0238">DNA-binding</keyword>
<evidence type="ECO:0000256" key="2">
    <source>
        <dbReference type="ARBA" id="ARBA00023125"/>
    </source>
</evidence>
<gene>
    <name evidence="5" type="ORF">P0082_08895</name>
</gene>
<dbReference type="SUPFAM" id="SSF46785">
    <property type="entry name" value="Winged helix' DNA-binding domain"/>
    <property type="match status" value="1"/>
</dbReference>
<dbReference type="InterPro" id="IPR023187">
    <property type="entry name" value="Tscrpt_reg_MarR-type_CS"/>
</dbReference>
<feature type="domain" description="HTH marR-type" evidence="4">
    <location>
        <begin position="4"/>
        <end position="136"/>
    </location>
</feature>
<dbReference type="InterPro" id="IPR000835">
    <property type="entry name" value="HTH_MarR-typ"/>
</dbReference>
<sequence>MNKQASIGYYITKSSRLVVRMYRDALAPYNISPAQTGVLLQLEWNGNLSQKQLADHLFLDKVNVHSMVHNLLGKGLLVLEPDPKDKRRQRVSLSTEGRALIPKLVEVDKKISEALVEEFGDSRKISAYSYLSAIVESTTPEL</sequence>
<proteinExistence type="predicted"/>
<accession>A0ABY8MF27</accession>
<dbReference type="InterPro" id="IPR036388">
    <property type="entry name" value="WH-like_DNA-bd_sf"/>
</dbReference>
<dbReference type="PANTHER" id="PTHR42756">
    <property type="entry name" value="TRANSCRIPTIONAL REGULATOR, MARR"/>
    <property type="match status" value="1"/>
</dbReference>
<keyword evidence="1" id="KW-0805">Transcription regulation</keyword>
<protein>
    <submittedName>
        <fullName evidence="5">MarR family transcriptional regulator</fullName>
    </submittedName>
</protein>
<dbReference type="Proteomes" id="UP001228690">
    <property type="component" value="Chromosome"/>
</dbReference>
<evidence type="ECO:0000259" key="4">
    <source>
        <dbReference type="PROSITE" id="PS50995"/>
    </source>
</evidence>
<dbReference type="PROSITE" id="PS50995">
    <property type="entry name" value="HTH_MARR_2"/>
    <property type="match status" value="1"/>
</dbReference>
<keyword evidence="3" id="KW-0804">Transcription</keyword>
<dbReference type="Pfam" id="PF12802">
    <property type="entry name" value="MarR_2"/>
    <property type="match status" value="1"/>
</dbReference>
<dbReference type="Gene3D" id="1.10.10.10">
    <property type="entry name" value="Winged helix-like DNA-binding domain superfamily/Winged helix DNA-binding domain"/>
    <property type="match status" value="1"/>
</dbReference>
<evidence type="ECO:0000256" key="1">
    <source>
        <dbReference type="ARBA" id="ARBA00023015"/>
    </source>
</evidence>
<evidence type="ECO:0000256" key="3">
    <source>
        <dbReference type="ARBA" id="ARBA00023163"/>
    </source>
</evidence>
<reference evidence="5 6" key="1">
    <citation type="submission" date="2023-04" db="EMBL/GenBank/DDBJ databases">
        <title>Spirochaete genome identified in red abalone sample constitutes a novel genus.</title>
        <authorList>
            <person name="Sharma S.P."/>
            <person name="Purcell C.M."/>
            <person name="Hyde J.R."/>
            <person name="Severin A.J."/>
        </authorList>
    </citation>
    <scope>NUCLEOTIDE SEQUENCE [LARGE SCALE GENOMIC DNA]</scope>
    <source>
        <strain evidence="5 6">SP-2023</strain>
    </source>
</reference>
<dbReference type="PROSITE" id="PS01117">
    <property type="entry name" value="HTH_MARR_1"/>
    <property type="match status" value="1"/>
</dbReference>
<dbReference type="EMBL" id="CP123443">
    <property type="protein sequence ID" value="WGK68594.1"/>
    <property type="molecule type" value="Genomic_DNA"/>
</dbReference>
<evidence type="ECO:0000313" key="5">
    <source>
        <dbReference type="EMBL" id="WGK68594.1"/>
    </source>
</evidence>
<evidence type="ECO:0000313" key="6">
    <source>
        <dbReference type="Proteomes" id="UP001228690"/>
    </source>
</evidence>
<organism evidence="5 6">
    <name type="scientific">Candidatus Haliotispira prima</name>
    <dbReference type="NCBI Taxonomy" id="3034016"/>
    <lineage>
        <taxon>Bacteria</taxon>
        <taxon>Pseudomonadati</taxon>
        <taxon>Spirochaetota</taxon>
        <taxon>Spirochaetia</taxon>
        <taxon>Spirochaetales</taxon>
        <taxon>Spirochaetaceae</taxon>
        <taxon>Candidatus Haliotispira</taxon>
    </lineage>
</organism>
<dbReference type="RefSeq" id="WP_326926780.1">
    <property type="nucleotide sequence ID" value="NZ_CP123443.1"/>
</dbReference>
<keyword evidence="6" id="KW-1185">Reference proteome</keyword>
<dbReference type="PANTHER" id="PTHR42756:SF1">
    <property type="entry name" value="TRANSCRIPTIONAL REPRESSOR OF EMRAB OPERON"/>
    <property type="match status" value="1"/>
</dbReference>
<name>A0ABY8MF27_9SPIO</name>